<organism evidence="2 3">
    <name type="scientific">Cladophialophora chaetospira</name>
    <dbReference type="NCBI Taxonomy" id="386627"/>
    <lineage>
        <taxon>Eukaryota</taxon>
        <taxon>Fungi</taxon>
        <taxon>Dikarya</taxon>
        <taxon>Ascomycota</taxon>
        <taxon>Pezizomycotina</taxon>
        <taxon>Eurotiomycetes</taxon>
        <taxon>Chaetothyriomycetidae</taxon>
        <taxon>Chaetothyriales</taxon>
        <taxon>Herpotrichiellaceae</taxon>
        <taxon>Cladophialophora</taxon>
    </lineage>
</organism>
<gene>
    <name evidence="2" type="ORF">H2200_006419</name>
</gene>
<dbReference type="EMBL" id="JAPDRK010000009">
    <property type="protein sequence ID" value="KAJ9608648.1"/>
    <property type="molecule type" value="Genomic_DNA"/>
</dbReference>
<evidence type="ECO:0000256" key="1">
    <source>
        <dbReference type="SAM" id="MobiDB-lite"/>
    </source>
</evidence>
<name>A0AA38X860_9EURO</name>
<comment type="caution">
    <text evidence="2">The sequence shown here is derived from an EMBL/GenBank/DDBJ whole genome shotgun (WGS) entry which is preliminary data.</text>
</comment>
<dbReference type="Proteomes" id="UP001172673">
    <property type="component" value="Unassembled WGS sequence"/>
</dbReference>
<feature type="compositionally biased region" description="Basic and acidic residues" evidence="1">
    <location>
        <begin position="315"/>
        <end position="325"/>
    </location>
</feature>
<evidence type="ECO:0000313" key="2">
    <source>
        <dbReference type="EMBL" id="KAJ9608648.1"/>
    </source>
</evidence>
<proteinExistence type="predicted"/>
<feature type="compositionally biased region" description="Low complexity" evidence="1">
    <location>
        <begin position="66"/>
        <end position="87"/>
    </location>
</feature>
<feature type="compositionally biased region" description="Polar residues" evidence="1">
    <location>
        <begin position="297"/>
        <end position="306"/>
    </location>
</feature>
<sequence>MLAISTAPTLPHLLSQHEPMPSLSMPPPQSLRLLDPLSPTKKPKLSLRTSDLAPTFHGSVSRQAGTSTENTTTPTTLNTFNNTFDLTYRPSPVSTLPSPGSHAYRRPSLNPSSPTSKSELPYHLSLPFGVRPILRNSPLPRDLSWQSVSASPRAGRRVFFPAAKKVTFRAQLEDEIVTMQYVMRHADLTSSENESSSSETEEPSSTSIDDDEDEEQIQSIRVDEASIRGRRKRKSLAASPSPAAEDDRGREDGTRSGSSARRSKRKRGRWQWTIKSEKPSQSTSGNDEEPRERDSSAVKQEGSSPPTEDASPGCKRREIDKIEHH</sequence>
<feature type="compositionally biased region" description="Polar residues" evidence="1">
    <location>
        <begin position="109"/>
        <end position="118"/>
    </location>
</feature>
<dbReference type="AlphaFoldDB" id="A0AA38X860"/>
<evidence type="ECO:0000313" key="3">
    <source>
        <dbReference type="Proteomes" id="UP001172673"/>
    </source>
</evidence>
<feature type="region of interest" description="Disordered" evidence="1">
    <location>
        <begin position="188"/>
        <end position="325"/>
    </location>
</feature>
<accession>A0AA38X860</accession>
<feature type="compositionally biased region" description="Low complexity" evidence="1">
    <location>
        <begin position="189"/>
        <end position="207"/>
    </location>
</feature>
<feature type="compositionally biased region" description="Basic and acidic residues" evidence="1">
    <location>
        <begin position="245"/>
        <end position="254"/>
    </location>
</feature>
<protein>
    <submittedName>
        <fullName evidence="2">Uncharacterized protein</fullName>
    </submittedName>
</protein>
<feature type="region of interest" description="Disordered" evidence="1">
    <location>
        <begin position="1"/>
        <end position="119"/>
    </location>
</feature>
<reference evidence="2" key="1">
    <citation type="submission" date="2022-10" db="EMBL/GenBank/DDBJ databases">
        <title>Culturing micro-colonial fungi from biological soil crusts in the Mojave desert and describing Neophaeococcomyces mojavensis, and introducing the new genera and species Taxawa tesnikishii.</title>
        <authorList>
            <person name="Kurbessoian T."/>
            <person name="Stajich J.E."/>
        </authorList>
    </citation>
    <scope>NUCLEOTIDE SEQUENCE</scope>
    <source>
        <strain evidence="2">TK_41</strain>
    </source>
</reference>
<keyword evidence="3" id="KW-1185">Reference proteome</keyword>